<gene>
    <name evidence="6" type="ORF">K450DRAFT_228923</name>
</gene>
<comment type="subcellular location">
    <subcellularLocation>
        <location evidence="1">Nucleus</location>
    </subcellularLocation>
</comment>
<feature type="compositionally biased region" description="Low complexity" evidence="5">
    <location>
        <begin position="782"/>
        <end position="799"/>
    </location>
</feature>
<feature type="region of interest" description="Disordered" evidence="5">
    <location>
        <begin position="419"/>
        <end position="482"/>
    </location>
</feature>
<evidence type="ECO:0000256" key="3">
    <source>
        <dbReference type="ARBA" id="ARBA00016811"/>
    </source>
</evidence>
<dbReference type="EMBL" id="MU620902">
    <property type="protein sequence ID" value="KAI8582084.1"/>
    <property type="molecule type" value="Genomic_DNA"/>
</dbReference>
<name>A0AAD5EEN8_UMBRA</name>
<dbReference type="Proteomes" id="UP001206595">
    <property type="component" value="Unassembled WGS sequence"/>
</dbReference>
<comment type="caution">
    <text evidence="6">The sequence shown here is derived from an EMBL/GenBank/DDBJ whole genome shotgun (WGS) entry which is preliminary data.</text>
</comment>
<dbReference type="GeneID" id="75912358"/>
<evidence type="ECO:0000256" key="4">
    <source>
        <dbReference type="ARBA" id="ARBA00023242"/>
    </source>
</evidence>
<keyword evidence="7" id="KW-1185">Reference proteome</keyword>
<comment type="similarity">
    <text evidence="2">Belongs to the Integrator subunit 10 family.</text>
</comment>
<dbReference type="PANTHER" id="PTHR16055:SF2">
    <property type="entry name" value="INTEGRATOR COMPLEX SUBUNIT 10"/>
    <property type="match status" value="1"/>
</dbReference>
<dbReference type="InterPro" id="IPR026164">
    <property type="entry name" value="Int_cplx_su10"/>
</dbReference>
<keyword evidence="4" id="KW-0539">Nucleus</keyword>
<accession>A0AAD5EEN8</accession>
<protein>
    <recommendedName>
        <fullName evidence="3">Integrator complex subunit 10</fullName>
    </recommendedName>
</protein>
<feature type="compositionally biased region" description="Pro residues" evidence="5">
    <location>
        <begin position="800"/>
        <end position="811"/>
    </location>
</feature>
<sequence length="969" mass="109025">MSQSPSQDTNANNSTSREPNESYDLHELSQQFEQRLRENDLEKAKQILADATVKAPHHFVVQFWTHRLALCENNMTKAVQLFVELHSESMQNEAFQSYVVEIAGHVGAESDHNLTKLFAQLSPLYQRAVLDYAADHYRQDGDTYRACCVLVNYVHSYPKLSVQYLLPVARSLIQCEESQSLVLSPDNKYRSKFVTELLPHLYKYTVCFSGRESDASIDTVEGKSIITMPYDEYAKFLRLGQAYYIHLRDWNKLSDFSTSMLQCCGYLGIQISYSELNTSYFSGLRQGRKGLHIAQRASNNRKLNKGPTLSPEEVRIHAAFACETSILAAQLAKTGFEYFNHVCVTHENATNTEEKSCLIPICILPENNSVTHGAQKNGETDSADQQSTLSSMPYRNSLTVESHPIEADNIDKAQEVETASNNGDNENGDSSHATSGKRSRPSSETNGKPNGVMKLSNLIHDSTPTSSKRQKTEKSAVQNEHPDCLKGVHEALDTLKIGRASLEYLESMWNELSVNKNVILADWEDELSKVIEFFELPFDVYNSIILLRSDIALSAASTPGNLAKALKLSQSLCDRIETQRSKEKAAILTNAVHELDIPFMLAFRVLYNIGIIYLLVGNIQQSTLEIAIILSVFPITRGLTEEDFALDEANCNRAIDTFGQQGFGLMRLTQQALVARCIKHLIVGHDYESEHRGGMASLDAAIRWDEKAGNILVLMQYGWPYWKERTNYWTKIVNRMKEKKTFKNRSFLEYTHLPEILHTLQFLHESGAVTLDIIPPEYSQNSSFHQFSPSSTPSSSVPSSPAPTHSPPATPPHSNNSVASTSSGSHALPSLSSLPLYHAPPPPPPIYQPSSINTILPSMSMSPSWYSASTQKNLHANWMSPSFYYSRPATSVLLPKRGDLLHSSPLYRGDQLEQHQRRQQQQQFQSKDLVSRCIQYRLQKYSPKATPSRMRFVLQKFLKNMVVRANSDT</sequence>
<dbReference type="RefSeq" id="XP_051447088.1">
    <property type="nucleotide sequence ID" value="XM_051587011.1"/>
</dbReference>
<reference evidence="6" key="1">
    <citation type="submission" date="2021-06" db="EMBL/GenBank/DDBJ databases">
        <authorList>
            <consortium name="DOE Joint Genome Institute"/>
            <person name="Mondo S.J."/>
            <person name="Amses K.R."/>
            <person name="Simmons D.R."/>
            <person name="Longcore J.E."/>
            <person name="Seto K."/>
            <person name="Alves G.H."/>
            <person name="Bonds A.E."/>
            <person name="Quandt C.A."/>
            <person name="Davis W.J."/>
            <person name="Chang Y."/>
            <person name="Letcher P.M."/>
            <person name="Powell M.J."/>
            <person name="Kuo A."/>
            <person name="Labutti K."/>
            <person name="Pangilinan J."/>
            <person name="Andreopoulos W."/>
            <person name="Tritt A."/>
            <person name="Riley R."/>
            <person name="Hundley H."/>
            <person name="Johnson J."/>
            <person name="Lipzen A."/>
            <person name="Barry K."/>
            <person name="Berbee M.L."/>
            <person name="Buchler N.E."/>
            <person name="Grigoriev I.V."/>
            <person name="Spatafora J.W."/>
            <person name="Stajich J.E."/>
            <person name="James T.Y."/>
        </authorList>
    </citation>
    <scope>NUCLEOTIDE SEQUENCE</scope>
    <source>
        <strain evidence="6">AG</strain>
    </source>
</reference>
<evidence type="ECO:0000256" key="2">
    <source>
        <dbReference type="ARBA" id="ARBA00010391"/>
    </source>
</evidence>
<evidence type="ECO:0000256" key="1">
    <source>
        <dbReference type="ARBA" id="ARBA00004123"/>
    </source>
</evidence>
<dbReference type="PANTHER" id="PTHR16055">
    <property type="entry name" value="INTEGRATOR COMPLEX SUBUNIT 10"/>
    <property type="match status" value="1"/>
</dbReference>
<feature type="compositionally biased region" description="Low complexity" evidence="5">
    <location>
        <begin position="420"/>
        <end position="431"/>
    </location>
</feature>
<evidence type="ECO:0000256" key="5">
    <source>
        <dbReference type="SAM" id="MobiDB-lite"/>
    </source>
</evidence>
<feature type="compositionally biased region" description="Low complexity" evidence="5">
    <location>
        <begin position="812"/>
        <end position="826"/>
    </location>
</feature>
<evidence type="ECO:0000313" key="7">
    <source>
        <dbReference type="Proteomes" id="UP001206595"/>
    </source>
</evidence>
<dbReference type="AlphaFoldDB" id="A0AAD5EEN8"/>
<feature type="region of interest" description="Disordered" evidence="5">
    <location>
        <begin position="1"/>
        <end position="23"/>
    </location>
</feature>
<dbReference type="GO" id="GO:0032039">
    <property type="term" value="C:integrator complex"/>
    <property type="evidence" value="ECO:0007669"/>
    <property type="project" value="InterPro"/>
</dbReference>
<feature type="compositionally biased region" description="Polar residues" evidence="5">
    <location>
        <begin position="1"/>
        <end position="17"/>
    </location>
</feature>
<dbReference type="GO" id="GO:0016180">
    <property type="term" value="P:snRNA processing"/>
    <property type="evidence" value="ECO:0007669"/>
    <property type="project" value="InterPro"/>
</dbReference>
<feature type="compositionally biased region" description="Basic and acidic residues" evidence="5">
    <location>
        <begin position="470"/>
        <end position="482"/>
    </location>
</feature>
<feature type="region of interest" description="Disordered" evidence="5">
    <location>
        <begin position="782"/>
        <end position="826"/>
    </location>
</feature>
<reference evidence="6" key="2">
    <citation type="journal article" date="2022" name="Proc. Natl. Acad. Sci. U.S.A.">
        <title>Diploid-dominant life cycles characterize the early evolution of Fungi.</title>
        <authorList>
            <person name="Amses K.R."/>
            <person name="Simmons D.R."/>
            <person name="Longcore J.E."/>
            <person name="Mondo S.J."/>
            <person name="Seto K."/>
            <person name="Jeronimo G.H."/>
            <person name="Bonds A.E."/>
            <person name="Quandt C.A."/>
            <person name="Davis W.J."/>
            <person name="Chang Y."/>
            <person name="Federici B.A."/>
            <person name="Kuo A."/>
            <person name="LaButti K."/>
            <person name="Pangilinan J."/>
            <person name="Andreopoulos W."/>
            <person name="Tritt A."/>
            <person name="Riley R."/>
            <person name="Hundley H."/>
            <person name="Johnson J."/>
            <person name="Lipzen A."/>
            <person name="Barry K."/>
            <person name="Lang B.F."/>
            <person name="Cuomo C.A."/>
            <person name="Buchler N.E."/>
            <person name="Grigoriev I.V."/>
            <person name="Spatafora J.W."/>
            <person name="Stajich J.E."/>
            <person name="James T.Y."/>
        </authorList>
    </citation>
    <scope>NUCLEOTIDE SEQUENCE</scope>
    <source>
        <strain evidence="6">AG</strain>
    </source>
</reference>
<proteinExistence type="inferred from homology"/>
<organism evidence="6 7">
    <name type="scientific">Umbelopsis ramanniana AG</name>
    <dbReference type="NCBI Taxonomy" id="1314678"/>
    <lineage>
        <taxon>Eukaryota</taxon>
        <taxon>Fungi</taxon>
        <taxon>Fungi incertae sedis</taxon>
        <taxon>Mucoromycota</taxon>
        <taxon>Mucoromycotina</taxon>
        <taxon>Umbelopsidomycetes</taxon>
        <taxon>Umbelopsidales</taxon>
        <taxon>Umbelopsidaceae</taxon>
        <taxon>Umbelopsis</taxon>
    </lineage>
</organism>
<evidence type="ECO:0000313" key="6">
    <source>
        <dbReference type="EMBL" id="KAI8582084.1"/>
    </source>
</evidence>